<evidence type="ECO:0000313" key="1">
    <source>
        <dbReference type="EMBL" id="TWB86841.1"/>
    </source>
</evidence>
<evidence type="ECO:0000313" key="2">
    <source>
        <dbReference type="Proteomes" id="UP000321304"/>
    </source>
</evidence>
<protein>
    <submittedName>
        <fullName evidence="1">Uncharacterized protein</fullName>
    </submittedName>
</protein>
<dbReference type="EMBL" id="VITY01000026">
    <property type="protein sequence ID" value="TWB86841.1"/>
    <property type="molecule type" value="Genomic_DNA"/>
</dbReference>
<name>A0A560KUD2_9BRAD</name>
<keyword evidence="2" id="KW-1185">Reference proteome</keyword>
<sequence length="36" mass="3887">MTLYIVTVVEGDASYLTEAVAAANGNTAWPCWQFGH</sequence>
<dbReference type="AlphaFoldDB" id="A0A560KUD2"/>
<dbReference type="Proteomes" id="UP000321304">
    <property type="component" value="Unassembled WGS sequence"/>
</dbReference>
<gene>
    <name evidence="1" type="ORF">FBZ93_12622</name>
</gene>
<proteinExistence type="predicted"/>
<reference evidence="1 2" key="1">
    <citation type="submission" date="2019-06" db="EMBL/GenBank/DDBJ databases">
        <title>Genomic Encyclopedia of Type Strains, Phase IV (KMG-V): Genome sequencing to study the core and pangenomes of soil and plant-associated prokaryotes.</title>
        <authorList>
            <person name="Whitman W."/>
        </authorList>
    </citation>
    <scope>NUCLEOTIDE SEQUENCE [LARGE SCALE GENOMIC DNA]</scope>
    <source>
        <strain evidence="1 2">BR 10355</strain>
    </source>
</reference>
<accession>A0A560KUD2</accession>
<comment type="caution">
    <text evidence="1">The sequence shown here is derived from an EMBL/GenBank/DDBJ whole genome shotgun (WGS) entry which is preliminary data.</text>
</comment>
<organism evidence="1 2">
    <name type="scientific">Bradyrhizobium macuxiense</name>
    <dbReference type="NCBI Taxonomy" id="1755647"/>
    <lineage>
        <taxon>Bacteria</taxon>
        <taxon>Pseudomonadati</taxon>
        <taxon>Pseudomonadota</taxon>
        <taxon>Alphaproteobacteria</taxon>
        <taxon>Hyphomicrobiales</taxon>
        <taxon>Nitrobacteraceae</taxon>
        <taxon>Bradyrhizobium</taxon>
    </lineage>
</organism>